<dbReference type="HOGENOM" id="CLU_109489_0_0_1"/>
<dbReference type="EMBL" id="KN818223">
    <property type="protein sequence ID" value="KIL70766.1"/>
    <property type="molecule type" value="Genomic_DNA"/>
</dbReference>
<sequence>MSSQYALCYPLDVAPSSDVAAHYPSSPASSVQSSSSDFSSVSISSSCSSANSICAPNDSVHTSADFTDRYSPLHCPSRVTRSAPSRVNIQHPYARLFAKKDEVKRRKIWNHALEKSLFTPYELSTLGAPHRRTIYTSSLEAHIDRLHAQLLELGFWPVAFSELEPYKGLNTKTAKSMVASLQHDASVAKLKLLELERAVGS</sequence>
<evidence type="ECO:0000313" key="1">
    <source>
        <dbReference type="EMBL" id="KIL70766.1"/>
    </source>
</evidence>
<dbReference type="InParanoid" id="A0A0C2XMG9"/>
<dbReference type="Proteomes" id="UP000054549">
    <property type="component" value="Unassembled WGS sequence"/>
</dbReference>
<keyword evidence="2" id="KW-1185">Reference proteome</keyword>
<gene>
    <name evidence="1" type="ORF">M378DRAFT_95371</name>
</gene>
<accession>A0A0C2XMG9</accession>
<dbReference type="AlphaFoldDB" id="A0A0C2XMG9"/>
<reference evidence="1 2" key="1">
    <citation type="submission" date="2014-04" db="EMBL/GenBank/DDBJ databases">
        <title>Evolutionary Origins and Diversification of the Mycorrhizal Mutualists.</title>
        <authorList>
            <consortium name="DOE Joint Genome Institute"/>
            <consortium name="Mycorrhizal Genomics Consortium"/>
            <person name="Kohler A."/>
            <person name="Kuo A."/>
            <person name="Nagy L.G."/>
            <person name="Floudas D."/>
            <person name="Copeland A."/>
            <person name="Barry K.W."/>
            <person name="Cichocki N."/>
            <person name="Veneault-Fourrey C."/>
            <person name="LaButti K."/>
            <person name="Lindquist E.A."/>
            <person name="Lipzen A."/>
            <person name="Lundell T."/>
            <person name="Morin E."/>
            <person name="Murat C."/>
            <person name="Riley R."/>
            <person name="Ohm R."/>
            <person name="Sun H."/>
            <person name="Tunlid A."/>
            <person name="Henrissat B."/>
            <person name="Grigoriev I.V."/>
            <person name="Hibbett D.S."/>
            <person name="Martin F."/>
        </authorList>
    </citation>
    <scope>NUCLEOTIDE SEQUENCE [LARGE SCALE GENOMIC DNA]</scope>
    <source>
        <strain evidence="1 2">Koide BX008</strain>
    </source>
</reference>
<protein>
    <submittedName>
        <fullName evidence="1">Uncharacterized protein</fullName>
    </submittedName>
</protein>
<organism evidence="1 2">
    <name type="scientific">Amanita muscaria (strain Koide BX008)</name>
    <dbReference type="NCBI Taxonomy" id="946122"/>
    <lineage>
        <taxon>Eukaryota</taxon>
        <taxon>Fungi</taxon>
        <taxon>Dikarya</taxon>
        <taxon>Basidiomycota</taxon>
        <taxon>Agaricomycotina</taxon>
        <taxon>Agaricomycetes</taxon>
        <taxon>Agaricomycetidae</taxon>
        <taxon>Agaricales</taxon>
        <taxon>Pluteineae</taxon>
        <taxon>Amanitaceae</taxon>
        <taxon>Amanita</taxon>
    </lineage>
</organism>
<proteinExistence type="predicted"/>
<dbReference type="OrthoDB" id="3245901at2759"/>
<evidence type="ECO:0000313" key="2">
    <source>
        <dbReference type="Proteomes" id="UP000054549"/>
    </source>
</evidence>
<name>A0A0C2XMG9_AMAMK</name>